<accession>A0ABN9LP16</accession>
<dbReference type="EMBL" id="CAUEEQ010026073">
    <property type="protein sequence ID" value="CAJ0946846.1"/>
    <property type="molecule type" value="Genomic_DNA"/>
</dbReference>
<proteinExistence type="predicted"/>
<sequence length="117" mass="13971">MVGERNYYADLNSFMDLYFMNLNYRVLQDNEVNKVYLVHRGLLDLKDLLDFPFLENLVVRDSKAIKVTLDCQEEWVLRGKMGLSDPEVHLGQWEDQEFREHQVQVECPENKEIMVYP</sequence>
<reference evidence="1" key="1">
    <citation type="submission" date="2023-07" db="EMBL/GenBank/DDBJ databases">
        <authorList>
            <person name="Stuckert A."/>
        </authorList>
    </citation>
    <scope>NUCLEOTIDE SEQUENCE</scope>
</reference>
<gene>
    <name evidence="1" type="ORF">RIMI_LOCUS11489255</name>
</gene>
<evidence type="ECO:0000313" key="2">
    <source>
        <dbReference type="Proteomes" id="UP001176940"/>
    </source>
</evidence>
<name>A0ABN9LP16_9NEOB</name>
<dbReference type="Proteomes" id="UP001176940">
    <property type="component" value="Unassembled WGS sequence"/>
</dbReference>
<comment type="caution">
    <text evidence="1">The sequence shown here is derived from an EMBL/GenBank/DDBJ whole genome shotgun (WGS) entry which is preliminary data.</text>
</comment>
<protein>
    <submittedName>
        <fullName evidence="1">Uncharacterized protein</fullName>
    </submittedName>
</protein>
<keyword evidence="2" id="KW-1185">Reference proteome</keyword>
<evidence type="ECO:0000313" key="1">
    <source>
        <dbReference type="EMBL" id="CAJ0946846.1"/>
    </source>
</evidence>
<organism evidence="1 2">
    <name type="scientific">Ranitomeya imitator</name>
    <name type="common">mimic poison frog</name>
    <dbReference type="NCBI Taxonomy" id="111125"/>
    <lineage>
        <taxon>Eukaryota</taxon>
        <taxon>Metazoa</taxon>
        <taxon>Chordata</taxon>
        <taxon>Craniata</taxon>
        <taxon>Vertebrata</taxon>
        <taxon>Euteleostomi</taxon>
        <taxon>Amphibia</taxon>
        <taxon>Batrachia</taxon>
        <taxon>Anura</taxon>
        <taxon>Neobatrachia</taxon>
        <taxon>Hyloidea</taxon>
        <taxon>Dendrobatidae</taxon>
        <taxon>Dendrobatinae</taxon>
        <taxon>Ranitomeya</taxon>
    </lineage>
</organism>